<evidence type="ECO:0000256" key="2">
    <source>
        <dbReference type="ARBA" id="ARBA00023015"/>
    </source>
</evidence>
<keyword evidence="2" id="KW-0805">Transcription regulation</keyword>
<dbReference type="SUPFAM" id="SSF88946">
    <property type="entry name" value="Sigma2 domain of RNA polymerase sigma factors"/>
    <property type="match status" value="1"/>
</dbReference>
<dbReference type="Pfam" id="PF04542">
    <property type="entry name" value="Sigma70_r2"/>
    <property type="match status" value="1"/>
</dbReference>
<keyword evidence="4" id="KW-0804">Transcription</keyword>
<protein>
    <submittedName>
        <fullName evidence="7">RNA polymerase sigma factor (Sigma-70 family)</fullName>
    </submittedName>
</protein>
<dbReference type="GO" id="GO:0003677">
    <property type="term" value="F:DNA binding"/>
    <property type="evidence" value="ECO:0007669"/>
    <property type="project" value="InterPro"/>
</dbReference>
<dbReference type="Proteomes" id="UP000272400">
    <property type="component" value="Unassembled WGS sequence"/>
</dbReference>
<dbReference type="GO" id="GO:0006352">
    <property type="term" value="P:DNA-templated transcription initiation"/>
    <property type="evidence" value="ECO:0007669"/>
    <property type="project" value="InterPro"/>
</dbReference>
<dbReference type="AlphaFoldDB" id="A0A3N1CX71"/>
<gene>
    <name evidence="7" type="ORF">EDD29_3441</name>
</gene>
<accession>A0A3N1CX71</accession>
<dbReference type="Pfam" id="PF08281">
    <property type="entry name" value="Sigma70_r4_2"/>
    <property type="match status" value="1"/>
</dbReference>
<proteinExistence type="inferred from homology"/>
<reference evidence="7 8" key="1">
    <citation type="submission" date="2018-11" db="EMBL/GenBank/DDBJ databases">
        <title>Sequencing the genomes of 1000 actinobacteria strains.</title>
        <authorList>
            <person name="Klenk H.-P."/>
        </authorList>
    </citation>
    <scope>NUCLEOTIDE SEQUENCE [LARGE SCALE GENOMIC DNA]</scope>
    <source>
        <strain evidence="7 8">DSM 44254</strain>
    </source>
</reference>
<keyword evidence="8" id="KW-1185">Reference proteome</keyword>
<organism evidence="7 8">
    <name type="scientific">Actinocorallia herbida</name>
    <dbReference type="NCBI Taxonomy" id="58109"/>
    <lineage>
        <taxon>Bacteria</taxon>
        <taxon>Bacillati</taxon>
        <taxon>Actinomycetota</taxon>
        <taxon>Actinomycetes</taxon>
        <taxon>Streptosporangiales</taxon>
        <taxon>Thermomonosporaceae</taxon>
        <taxon>Actinocorallia</taxon>
    </lineage>
</organism>
<dbReference type="PANTHER" id="PTHR30173:SF36">
    <property type="entry name" value="ECF RNA POLYMERASE SIGMA FACTOR SIGJ"/>
    <property type="match status" value="1"/>
</dbReference>
<dbReference type="SUPFAM" id="SSF88659">
    <property type="entry name" value="Sigma3 and sigma4 domains of RNA polymerase sigma factors"/>
    <property type="match status" value="1"/>
</dbReference>
<dbReference type="InterPro" id="IPR013324">
    <property type="entry name" value="RNA_pol_sigma_r3/r4-like"/>
</dbReference>
<feature type="domain" description="RNA polymerase sigma factor 70 region 4 type 2" evidence="6">
    <location>
        <begin position="128"/>
        <end position="171"/>
    </location>
</feature>
<dbReference type="InterPro" id="IPR013325">
    <property type="entry name" value="RNA_pol_sigma_r2"/>
</dbReference>
<evidence type="ECO:0000313" key="8">
    <source>
        <dbReference type="Proteomes" id="UP000272400"/>
    </source>
</evidence>
<dbReference type="GO" id="GO:0016987">
    <property type="term" value="F:sigma factor activity"/>
    <property type="evidence" value="ECO:0007669"/>
    <property type="project" value="UniProtKB-KW"/>
</dbReference>
<evidence type="ECO:0000259" key="5">
    <source>
        <dbReference type="Pfam" id="PF04542"/>
    </source>
</evidence>
<keyword evidence="3" id="KW-0731">Sigma factor</keyword>
<evidence type="ECO:0000256" key="3">
    <source>
        <dbReference type="ARBA" id="ARBA00023082"/>
    </source>
</evidence>
<comment type="similarity">
    <text evidence="1">Belongs to the sigma-70 factor family. ECF subfamily.</text>
</comment>
<dbReference type="PANTHER" id="PTHR30173">
    <property type="entry name" value="SIGMA 19 FACTOR"/>
    <property type="match status" value="1"/>
</dbReference>
<dbReference type="InterPro" id="IPR052704">
    <property type="entry name" value="ECF_Sigma-70_Domain"/>
</dbReference>
<name>A0A3N1CX71_9ACTN</name>
<feature type="domain" description="RNA polymerase sigma-70 region 2" evidence="5">
    <location>
        <begin position="31"/>
        <end position="89"/>
    </location>
</feature>
<dbReference type="Gene3D" id="1.10.1740.10">
    <property type="match status" value="1"/>
</dbReference>
<evidence type="ECO:0000256" key="1">
    <source>
        <dbReference type="ARBA" id="ARBA00010641"/>
    </source>
</evidence>
<sequence>MNGAGAPMNLLESERDDAVRIGDPEAAASVFTSVRPRLLAIAHRLLKDAGEAEDVVQETWLRWGRADHAAVVSPPAFLAKTTVRLAINASLAPRRRRETPASAWLPATLDLGLGPESAVERHAEIDDALRLLAERLTPAERAVYLLRQAFAYPYERISVVLGLREDHARQLSRRAGGHLATGRRRPVDAAAHRRLVQSFLAAAQTGDLASLEDLLAADLAR</sequence>
<comment type="caution">
    <text evidence="7">The sequence shown here is derived from an EMBL/GenBank/DDBJ whole genome shotgun (WGS) entry which is preliminary data.</text>
</comment>
<dbReference type="InterPro" id="IPR007627">
    <property type="entry name" value="RNA_pol_sigma70_r2"/>
</dbReference>
<evidence type="ECO:0000256" key="4">
    <source>
        <dbReference type="ARBA" id="ARBA00023163"/>
    </source>
</evidence>
<evidence type="ECO:0000259" key="6">
    <source>
        <dbReference type="Pfam" id="PF08281"/>
    </source>
</evidence>
<evidence type="ECO:0000313" key="7">
    <source>
        <dbReference type="EMBL" id="ROO85887.1"/>
    </source>
</evidence>
<dbReference type="Gene3D" id="1.10.10.10">
    <property type="entry name" value="Winged helix-like DNA-binding domain superfamily/Winged helix DNA-binding domain"/>
    <property type="match status" value="1"/>
</dbReference>
<dbReference type="EMBL" id="RJKE01000001">
    <property type="protein sequence ID" value="ROO85887.1"/>
    <property type="molecule type" value="Genomic_DNA"/>
</dbReference>
<dbReference type="InterPro" id="IPR013249">
    <property type="entry name" value="RNA_pol_sigma70_r4_t2"/>
</dbReference>
<dbReference type="InterPro" id="IPR036388">
    <property type="entry name" value="WH-like_DNA-bd_sf"/>
</dbReference>